<dbReference type="GO" id="GO:0009103">
    <property type="term" value="P:lipopolysaccharide biosynthetic process"/>
    <property type="evidence" value="ECO:0007669"/>
    <property type="project" value="TreeGrafter"/>
</dbReference>
<evidence type="ECO:0000256" key="1">
    <source>
        <dbReference type="ARBA" id="ARBA00022679"/>
    </source>
</evidence>
<evidence type="ECO:0000259" key="3">
    <source>
        <dbReference type="Pfam" id="PF12000"/>
    </source>
</evidence>
<proteinExistence type="predicted"/>
<dbReference type="PANTHER" id="PTHR46401">
    <property type="entry name" value="GLYCOSYLTRANSFERASE WBBK-RELATED"/>
    <property type="match status" value="1"/>
</dbReference>
<dbReference type="Gene3D" id="3.40.50.2000">
    <property type="entry name" value="Glycogen Phosphorylase B"/>
    <property type="match status" value="2"/>
</dbReference>
<comment type="caution">
    <text evidence="4">The sequence shown here is derived from an EMBL/GenBank/DDBJ whole genome shotgun (WGS) entry which is preliminary data.</text>
</comment>
<feature type="domain" description="Glycosyl transferase family 4" evidence="3">
    <location>
        <begin position="25"/>
        <end position="191"/>
    </location>
</feature>
<dbReference type="AlphaFoldDB" id="A0A7Z0RUL5"/>
<dbReference type="EMBL" id="JACCDF010000003">
    <property type="protein sequence ID" value="NYS60310.1"/>
    <property type="molecule type" value="Genomic_DNA"/>
</dbReference>
<organism evidence="4 5">
    <name type="scientific">Vreelandella salicampi</name>
    <dbReference type="NCBI Taxonomy" id="1449798"/>
    <lineage>
        <taxon>Bacteria</taxon>
        <taxon>Pseudomonadati</taxon>
        <taxon>Pseudomonadota</taxon>
        <taxon>Gammaproteobacteria</taxon>
        <taxon>Oceanospirillales</taxon>
        <taxon>Halomonadaceae</taxon>
        <taxon>Vreelandella</taxon>
    </lineage>
</organism>
<evidence type="ECO:0000259" key="2">
    <source>
        <dbReference type="Pfam" id="PF00534"/>
    </source>
</evidence>
<dbReference type="Pfam" id="PF12000">
    <property type="entry name" value="Glyco_trans_4_3"/>
    <property type="match status" value="1"/>
</dbReference>
<dbReference type="PANTHER" id="PTHR46401:SF2">
    <property type="entry name" value="GLYCOSYLTRANSFERASE WBBK-RELATED"/>
    <property type="match status" value="1"/>
</dbReference>
<accession>A0A7Z0RUL5</accession>
<evidence type="ECO:0000313" key="5">
    <source>
        <dbReference type="Proteomes" id="UP000586119"/>
    </source>
</evidence>
<dbReference type="InterPro" id="IPR001296">
    <property type="entry name" value="Glyco_trans_1"/>
</dbReference>
<evidence type="ECO:0000313" key="4">
    <source>
        <dbReference type="EMBL" id="NYS60310.1"/>
    </source>
</evidence>
<keyword evidence="5" id="KW-1185">Reference proteome</keyword>
<dbReference type="InterPro" id="IPR022623">
    <property type="entry name" value="Glyco_trans_4"/>
</dbReference>
<dbReference type="SUPFAM" id="SSF53756">
    <property type="entry name" value="UDP-Glycosyltransferase/glycogen phosphorylase"/>
    <property type="match status" value="1"/>
</dbReference>
<reference evidence="4 5" key="1">
    <citation type="journal article" date="2015" name="Int. J. Syst. Evol. Microbiol.">
        <title>Halomonas salicampi sp. nov., a halotolerant and alkalitolerant bacterium isolated from a saltern soil.</title>
        <authorList>
            <person name="Lee J.C."/>
            <person name="Kim Y.S."/>
            <person name="Yun B.S."/>
            <person name="Whang K.S."/>
        </authorList>
    </citation>
    <scope>NUCLEOTIDE SEQUENCE [LARGE SCALE GENOMIC DNA]</scope>
    <source>
        <strain evidence="4 5">BH103</strain>
    </source>
</reference>
<dbReference type="GO" id="GO:0016757">
    <property type="term" value="F:glycosyltransferase activity"/>
    <property type="evidence" value="ECO:0007669"/>
    <property type="project" value="InterPro"/>
</dbReference>
<name>A0A7Z0RUL5_9GAMM</name>
<gene>
    <name evidence="4" type="ORF">HZS81_05965</name>
</gene>
<feature type="domain" description="Glycosyl transferase family 1" evidence="2">
    <location>
        <begin position="210"/>
        <end position="378"/>
    </location>
</feature>
<dbReference type="Pfam" id="PF00534">
    <property type="entry name" value="Glycos_transf_1"/>
    <property type="match status" value="1"/>
</dbReference>
<keyword evidence="1 4" id="KW-0808">Transferase</keyword>
<dbReference type="Proteomes" id="UP000586119">
    <property type="component" value="Unassembled WGS sequence"/>
</dbReference>
<protein>
    <submittedName>
        <fullName evidence="4">Glycosyltransferase</fullName>
    </submittedName>
</protein>
<sequence>MRVLFMHPNFPGQFQHLAPALQAQGADVRAISFSSAAKTSPIETVHVSYLRGHPQGLDPWVQPLDSKIIRGRSAAAVLNAWCDEEWIPDLIIGHTGWGDMLNLRDIFPSSRILGWFEFYYHARGLDLDFDPEFPPEEALRTKVRLKNLWPLWMLEEVDLGVCPTRFQRDTHPHRYHDKLRVVHEGIDTQRFVPNADITVTLGEGLTLTRQDEVVTFFNRDLEPYRGYHVFMRALPALLRKHPNAHVLIVGGDGVSYGAPPAAGNWKQYFLDEVREALDPRRVHFLGRVPHQTLIGLMQLSRAHVYLTYPFVLSWSLLEAMSCGAPVIGSDTAPVREVITHDDNGLLVDFFVHEGLVEQVSFALKNPEKMQQVGQRARQHIVEHYDLKTVCFPQQLALIKELL</sequence>